<dbReference type="InterPro" id="IPR007167">
    <property type="entry name" value="Fe-transptr_FeoA-like"/>
</dbReference>
<feature type="domain" description="Ferrous iron transporter FeoA-like" evidence="2">
    <location>
        <begin position="2"/>
        <end position="72"/>
    </location>
</feature>
<sequence>MTTLDQLRPGDTRTITNLRSSDLTIKLLEMGLLPGKAVQFNFKAPLGCPISVQISGYSLSLRIDEARLIEVA</sequence>
<dbReference type="eggNOG" id="COG1918">
    <property type="taxonomic scope" value="Bacteria"/>
</dbReference>
<organism evidence="3 4">
    <name type="scientific">Cesiribacter andamanensis AMV16</name>
    <dbReference type="NCBI Taxonomy" id="1279009"/>
    <lineage>
        <taxon>Bacteria</taxon>
        <taxon>Pseudomonadati</taxon>
        <taxon>Bacteroidota</taxon>
        <taxon>Cytophagia</taxon>
        <taxon>Cytophagales</taxon>
        <taxon>Cesiribacteraceae</taxon>
        <taxon>Cesiribacter</taxon>
    </lineage>
</organism>
<name>M7N9Q0_9BACT</name>
<dbReference type="InterPro" id="IPR052713">
    <property type="entry name" value="FeoA"/>
</dbReference>
<dbReference type="SMART" id="SM00899">
    <property type="entry name" value="FeoA"/>
    <property type="match status" value="1"/>
</dbReference>
<dbReference type="InterPro" id="IPR008988">
    <property type="entry name" value="Transcriptional_repressor_C"/>
</dbReference>
<protein>
    <submittedName>
        <fullName evidence="3">Ferrous iron transport protein A</fullName>
    </submittedName>
</protein>
<dbReference type="SUPFAM" id="SSF50037">
    <property type="entry name" value="C-terminal domain of transcriptional repressors"/>
    <property type="match status" value="1"/>
</dbReference>
<keyword evidence="1" id="KW-0408">Iron</keyword>
<proteinExistence type="predicted"/>
<evidence type="ECO:0000313" key="3">
    <source>
        <dbReference type="EMBL" id="EMR03931.1"/>
    </source>
</evidence>
<dbReference type="GO" id="GO:0046914">
    <property type="term" value="F:transition metal ion binding"/>
    <property type="evidence" value="ECO:0007669"/>
    <property type="project" value="InterPro"/>
</dbReference>
<dbReference type="OrthoDB" id="9811076at2"/>
<dbReference type="InterPro" id="IPR038157">
    <property type="entry name" value="FeoA_core_dom"/>
</dbReference>
<reference evidence="3 4" key="1">
    <citation type="journal article" date="2013" name="Genome Announc.">
        <title>Draft Genome Sequence of Cesiribacter andamanensis Strain AMV16T, Isolated from a Soil Sample from a Mud Volcano in the Andaman Islands, India.</title>
        <authorList>
            <person name="Shivaji S."/>
            <person name="Ara S."/>
            <person name="Begum Z."/>
            <person name="Srinivas T.N."/>
            <person name="Singh A."/>
            <person name="Kumar Pinnaka A."/>
        </authorList>
    </citation>
    <scope>NUCLEOTIDE SEQUENCE [LARGE SCALE GENOMIC DNA]</scope>
    <source>
        <strain evidence="3 4">AMV16</strain>
    </source>
</reference>
<dbReference type="STRING" id="1279009.ADICEAN_00898"/>
<dbReference type="PANTHER" id="PTHR42954">
    <property type="entry name" value="FE(2+) TRANSPORT PROTEIN A"/>
    <property type="match status" value="1"/>
</dbReference>
<dbReference type="Pfam" id="PF04023">
    <property type="entry name" value="FeoA"/>
    <property type="match status" value="1"/>
</dbReference>
<evidence type="ECO:0000256" key="1">
    <source>
        <dbReference type="ARBA" id="ARBA00023004"/>
    </source>
</evidence>
<dbReference type="PANTHER" id="PTHR42954:SF2">
    <property type="entry name" value="FE(2+) TRANSPORT PROTEIN A"/>
    <property type="match status" value="1"/>
</dbReference>
<comment type="caution">
    <text evidence="3">The sequence shown here is derived from an EMBL/GenBank/DDBJ whole genome shotgun (WGS) entry which is preliminary data.</text>
</comment>
<dbReference type="EMBL" id="AODQ01000014">
    <property type="protein sequence ID" value="EMR03931.1"/>
    <property type="molecule type" value="Genomic_DNA"/>
</dbReference>
<dbReference type="RefSeq" id="WP_009194300.1">
    <property type="nucleotide sequence ID" value="NZ_AODQ01000014.1"/>
</dbReference>
<evidence type="ECO:0000259" key="2">
    <source>
        <dbReference type="SMART" id="SM00899"/>
    </source>
</evidence>
<dbReference type="AlphaFoldDB" id="M7N9Q0"/>
<evidence type="ECO:0000313" key="4">
    <source>
        <dbReference type="Proteomes" id="UP000011910"/>
    </source>
</evidence>
<keyword evidence="4" id="KW-1185">Reference proteome</keyword>
<accession>M7N9Q0</accession>
<dbReference type="Proteomes" id="UP000011910">
    <property type="component" value="Unassembled WGS sequence"/>
</dbReference>
<dbReference type="Gene3D" id="2.30.30.90">
    <property type="match status" value="1"/>
</dbReference>
<gene>
    <name evidence="3" type="ORF">ADICEAN_00898</name>
</gene>